<protein>
    <recommendedName>
        <fullName evidence="8">Probable membrane transporter protein</fullName>
    </recommendedName>
</protein>
<evidence type="ECO:0000256" key="4">
    <source>
        <dbReference type="ARBA" id="ARBA00022475"/>
    </source>
</evidence>
<dbReference type="Proteomes" id="UP000515947">
    <property type="component" value="Chromosome"/>
</dbReference>
<keyword evidence="3" id="KW-0813">Transport</keyword>
<evidence type="ECO:0000256" key="6">
    <source>
        <dbReference type="ARBA" id="ARBA00022989"/>
    </source>
</evidence>
<dbReference type="GO" id="GO:0005886">
    <property type="term" value="C:plasma membrane"/>
    <property type="evidence" value="ECO:0007669"/>
    <property type="project" value="UniProtKB-SubCell"/>
</dbReference>
<feature type="transmembrane region" description="Helical" evidence="8">
    <location>
        <begin position="228"/>
        <end position="246"/>
    </location>
</feature>
<evidence type="ECO:0000256" key="1">
    <source>
        <dbReference type="ARBA" id="ARBA00004651"/>
    </source>
</evidence>
<dbReference type="Pfam" id="PF01925">
    <property type="entry name" value="TauE"/>
    <property type="match status" value="1"/>
</dbReference>
<feature type="transmembrane region" description="Helical" evidence="8">
    <location>
        <begin position="183"/>
        <end position="208"/>
    </location>
</feature>
<dbReference type="InterPro" id="IPR002781">
    <property type="entry name" value="TM_pro_TauE-like"/>
</dbReference>
<keyword evidence="10" id="KW-1185">Reference proteome</keyword>
<comment type="subcellular location">
    <subcellularLocation>
        <location evidence="1 8">Cell membrane</location>
        <topology evidence="1 8">Multi-pass membrane protein</topology>
    </subcellularLocation>
</comment>
<feature type="transmembrane region" description="Helical" evidence="8">
    <location>
        <begin position="42"/>
        <end position="62"/>
    </location>
</feature>
<dbReference type="RefSeq" id="WP_187579392.1">
    <property type="nucleotide sequence ID" value="NZ_CP060713.1"/>
</dbReference>
<dbReference type="InterPro" id="IPR052017">
    <property type="entry name" value="TSUP"/>
</dbReference>
<feature type="transmembrane region" description="Helical" evidence="8">
    <location>
        <begin position="138"/>
        <end position="163"/>
    </location>
</feature>
<evidence type="ECO:0000256" key="7">
    <source>
        <dbReference type="ARBA" id="ARBA00023136"/>
    </source>
</evidence>
<keyword evidence="6 8" id="KW-1133">Transmembrane helix</keyword>
<dbReference type="PANTHER" id="PTHR30269">
    <property type="entry name" value="TRANSMEMBRANE PROTEIN YFCA"/>
    <property type="match status" value="1"/>
</dbReference>
<evidence type="ECO:0000256" key="8">
    <source>
        <dbReference type="RuleBase" id="RU363041"/>
    </source>
</evidence>
<organism evidence="9 10">
    <name type="scientific">Nocardioides mesophilus</name>
    <dbReference type="NCBI Taxonomy" id="433659"/>
    <lineage>
        <taxon>Bacteria</taxon>
        <taxon>Bacillati</taxon>
        <taxon>Actinomycetota</taxon>
        <taxon>Actinomycetes</taxon>
        <taxon>Propionibacteriales</taxon>
        <taxon>Nocardioidaceae</taxon>
        <taxon>Nocardioides</taxon>
    </lineage>
</organism>
<accession>A0A7G9RD75</accession>
<feature type="transmembrane region" description="Helical" evidence="8">
    <location>
        <begin position="100"/>
        <end position="117"/>
    </location>
</feature>
<name>A0A7G9RD75_9ACTN</name>
<keyword evidence="5 8" id="KW-0812">Transmembrane</keyword>
<gene>
    <name evidence="9" type="ORF">H9L09_03735</name>
</gene>
<dbReference type="AlphaFoldDB" id="A0A7G9RD75"/>
<evidence type="ECO:0000313" key="10">
    <source>
        <dbReference type="Proteomes" id="UP000515947"/>
    </source>
</evidence>
<evidence type="ECO:0000256" key="2">
    <source>
        <dbReference type="ARBA" id="ARBA00009142"/>
    </source>
</evidence>
<dbReference type="KEGG" id="nmes:H9L09_03735"/>
<feature type="transmembrane region" description="Helical" evidence="8">
    <location>
        <begin position="74"/>
        <end position="94"/>
    </location>
</feature>
<dbReference type="EMBL" id="CP060713">
    <property type="protein sequence ID" value="QNN53550.1"/>
    <property type="molecule type" value="Genomic_DNA"/>
</dbReference>
<feature type="transmembrane region" description="Helical" evidence="8">
    <location>
        <begin position="7"/>
        <end position="30"/>
    </location>
</feature>
<dbReference type="PANTHER" id="PTHR30269:SF0">
    <property type="entry name" value="MEMBRANE TRANSPORTER PROTEIN YFCA-RELATED"/>
    <property type="match status" value="1"/>
</dbReference>
<reference evidence="9 10" key="1">
    <citation type="submission" date="2020-08" db="EMBL/GenBank/DDBJ databases">
        <title>Genome sequence of Nocardioides mesophilus KACC 16243T.</title>
        <authorList>
            <person name="Hyun D.-W."/>
            <person name="Bae J.-W."/>
        </authorList>
    </citation>
    <scope>NUCLEOTIDE SEQUENCE [LARGE SCALE GENOMIC DNA]</scope>
    <source>
        <strain evidence="9 10">KACC 16243</strain>
    </source>
</reference>
<keyword evidence="7 8" id="KW-0472">Membrane</keyword>
<evidence type="ECO:0000256" key="3">
    <source>
        <dbReference type="ARBA" id="ARBA00022448"/>
    </source>
</evidence>
<keyword evidence="4 8" id="KW-1003">Cell membrane</keyword>
<proteinExistence type="inferred from homology"/>
<comment type="similarity">
    <text evidence="2 8">Belongs to the 4-toluene sulfonate uptake permease (TSUP) (TC 2.A.102) family.</text>
</comment>
<evidence type="ECO:0000256" key="5">
    <source>
        <dbReference type="ARBA" id="ARBA00022692"/>
    </source>
</evidence>
<evidence type="ECO:0000313" key="9">
    <source>
        <dbReference type="EMBL" id="QNN53550.1"/>
    </source>
</evidence>
<sequence length="250" mass="24859">MPLDESLFLFVIGVAAGLSGSIAGLASLFSYPALLSVGLPPVSANVTNTVALLGSGVGSALGSRPELHGQGPRLRRLGAIAAVGGATGAGLLLVTPGGSFALMVPWLIGLASAMILLQPRPRFLQTLAHGGDSRGMTIGVFVVTVYGGYFGAAAGVMILALLVAASDVGLPESNALKNVLLMLANAVAAVGFALLADVVWAAVVPLAVGSLIGGRVGPVVVRHGSARLLRTLIGVAGIGLAIKLGIDAYL</sequence>